<sequence>MEKQTEKQLPFPVYNDSWRWFRLIDLFDIQGTKKQLPTDETKSGPYPHVSSKATNNGVMEHYDYFTEAGGVLTVESSCNGYCSYQKQNFSTHGHITKLIPKFKMDDFIALFLVTVINLDREYYNYGRKCSMDKLRKRLIKLPVQKKIDSDRIYSAEGYIPDWEYMHCIMLVLSKQQISCRNGLTARFFWPKEEK</sequence>
<feature type="domain" description="Type I restriction modification DNA specificity" evidence="4">
    <location>
        <begin position="16"/>
        <end position="146"/>
    </location>
</feature>
<keyword evidence="2" id="KW-0680">Restriction system</keyword>
<dbReference type="Proteomes" id="UP000008798">
    <property type="component" value="Chromosome"/>
</dbReference>
<protein>
    <submittedName>
        <fullName evidence="5">Type I restriction modification DNA specificity domain</fullName>
    </submittedName>
</protein>
<dbReference type="Pfam" id="PF01420">
    <property type="entry name" value="Methylase_S"/>
    <property type="match status" value="1"/>
</dbReference>
<evidence type="ECO:0000313" key="5">
    <source>
        <dbReference type="EMBL" id="CBK80782.1"/>
    </source>
</evidence>
<dbReference type="InterPro" id="IPR044946">
    <property type="entry name" value="Restrct_endonuc_typeI_TRD_sf"/>
</dbReference>
<evidence type="ECO:0000256" key="1">
    <source>
        <dbReference type="ARBA" id="ARBA00010923"/>
    </source>
</evidence>
<accession>D4J8W1</accession>
<dbReference type="GO" id="GO:0009307">
    <property type="term" value="P:DNA restriction-modification system"/>
    <property type="evidence" value="ECO:0007669"/>
    <property type="project" value="UniProtKB-KW"/>
</dbReference>
<dbReference type="PATRIC" id="fig|717962.3.peg.1963"/>
<comment type="similarity">
    <text evidence="1">Belongs to the type-I restriction system S methylase family.</text>
</comment>
<dbReference type="SUPFAM" id="SSF116734">
    <property type="entry name" value="DNA methylase specificity domain"/>
    <property type="match status" value="1"/>
</dbReference>
<dbReference type="Gene3D" id="3.90.220.20">
    <property type="entry name" value="DNA methylase specificity domains"/>
    <property type="match status" value="1"/>
</dbReference>
<dbReference type="KEGG" id="cct:CC1_20640"/>
<dbReference type="EMBL" id="FP929038">
    <property type="protein sequence ID" value="CBK80782.1"/>
    <property type="molecule type" value="Genomic_DNA"/>
</dbReference>
<evidence type="ECO:0000313" key="6">
    <source>
        <dbReference type="Proteomes" id="UP000008798"/>
    </source>
</evidence>
<dbReference type="InterPro" id="IPR000055">
    <property type="entry name" value="Restrct_endonuc_typeI_TRD"/>
</dbReference>
<name>D4J8W1_9FIRM</name>
<reference evidence="5 6" key="2">
    <citation type="submission" date="2010-03" db="EMBL/GenBank/DDBJ databases">
        <authorList>
            <person name="Pajon A."/>
        </authorList>
    </citation>
    <scope>NUCLEOTIDE SEQUENCE [LARGE SCALE GENOMIC DNA]</scope>
    <source>
        <strain evidence="5 6">GD/7</strain>
    </source>
</reference>
<dbReference type="AlphaFoldDB" id="D4J8W1"/>
<evidence type="ECO:0000256" key="3">
    <source>
        <dbReference type="ARBA" id="ARBA00023125"/>
    </source>
</evidence>
<proteinExistence type="inferred from homology"/>
<evidence type="ECO:0000259" key="4">
    <source>
        <dbReference type="Pfam" id="PF01420"/>
    </source>
</evidence>
<dbReference type="STRING" id="717962.CC1_20640"/>
<organism evidence="5 6">
    <name type="scientific">Coprococcus catus GD/7</name>
    <dbReference type="NCBI Taxonomy" id="717962"/>
    <lineage>
        <taxon>Bacteria</taxon>
        <taxon>Bacillati</taxon>
        <taxon>Bacillota</taxon>
        <taxon>Clostridia</taxon>
        <taxon>Lachnospirales</taxon>
        <taxon>Lachnospiraceae</taxon>
        <taxon>Coprococcus</taxon>
    </lineage>
</organism>
<keyword evidence="3" id="KW-0238">DNA-binding</keyword>
<dbReference type="HOGENOM" id="CLU_1400413_0_0_9"/>
<gene>
    <name evidence="5" type="ORF">CC1_20640</name>
</gene>
<dbReference type="GO" id="GO:0003677">
    <property type="term" value="F:DNA binding"/>
    <property type="evidence" value="ECO:0007669"/>
    <property type="project" value="UniProtKB-KW"/>
</dbReference>
<reference evidence="5 6" key="1">
    <citation type="submission" date="2010-03" db="EMBL/GenBank/DDBJ databases">
        <title>The genome sequence of Coprococcus catus GD/7.</title>
        <authorList>
            <consortium name="metaHIT consortium -- http://www.metahit.eu/"/>
            <person name="Pajon A."/>
            <person name="Turner K."/>
            <person name="Parkhill J."/>
            <person name="Duncan S."/>
            <person name="Flint H."/>
        </authorList>
    </citation>
    <scope>NUCLEOTIDE SEQUENCE [LARGE SCALE GENOMIC DNA]</scope>
    <source>
        <strain evidence="5 6">GD/7</strain>
    </source>
</reference>
<evidence type="ECO:0000256" key="2">
    <source>
        <dbReference type="ARBA" id="ARBA00022747"/>
    </source>
</evidence>
<dbReference type="RefSeq" id="WP_015514350.1">
    <property type="nucleotide sequence ID" value="NC_021009.1"/>
</dbReference>